<dbReference type="PANTHER" id="PTHR14255">
    <property type="entry name" value="CEREBLON"/>
    <property type="match status" value="1"/>
</dbReference>
<dbReference type="GO" id="GO:0031464">
    <property type="term" value="C:Cul4A-RING E3 ubiquitin ligase complex"/>
    <property type="evidence" value="ECO:0007669"/>
    <property type="project" value="TreeGrafter"/>
</dbReference>
<evidence type="ECO:0000256" key="5">
    <source>
        <dbReference type="ARBA" id="ARBA00023136"/>
    </source>
</evidence>
<sequence length="367" mass="39454">MRHTFLKCLFLLTILSSTSCKSGVETSNTVEGIGIRSAAVAGLSSLAAAISSAGGVGGGGLFIPILTIVGGQDVKTASTYSAFMVTGGSVANVASYTLWRSGGTARRLIDYEMALLCQPWLLLGVSCGVVLNVVFPEWLIMLMFVVFVAGCTFKTCRSGAACWRLESENGCEITKMPLLCATADQAEAEAEVRTPWVPVGMLVLIWFSFFALYLIRGNRYGQGIIEIEACGIGYWIISSMQIPLAIFFTSWILFRRSSTTASTQQVTAATCSFMVLVSSSMSALQYLLLGMKQIYAALTYAAVCFVASLVGLTMIRKAILRHGRPSIIIFSVATVMALSIVLMTSFGAIDVWRSYTTGQNMGFKKPC</sequence>
<feature type="chain" id="PRO_5036491476" description="Sulfite exporter TauE/SafE" evidence="7">
    <location>
        <begin position="21"/>
        <end position="367"/>
    </location>
</feature>
<dbReference type="PROSITE" id="PS51257">
    <property type="entry name" value="PROKAR_LIPOPROTEIN"/>
    <property type="match status" value="1"/>
</dbReference>
<dbReference type="GO" id="GO:0016020">
    <property type="term" value="C:membrane"/>
    <property type="evidence" value="ECO:0007669"/>
    <property type="project" value="UniProtKB-SubCell"/>
</dbReference>
<evidence type="ECO:0000313" key="8">
    <source>
        <dbReference type="EMBL" id="KAG6383615.1"/>
    </source>
</evidence>
<gene>
    <name evidence="8" type="ORF">SASPL_156627</name>
</gene>
<evidence type="ECO:0000256" key="3">
    <source>
        <dbReference type="ARBA" id="ARBA00022692"/>
    </source>
</evidence>
<comment type="subcellular location">
    <subcellularLocation>
        <location evidence="1">Membrane</location>
        <topology evidence="1">Multi-pass membrane protein</topology>
    </subcellularLocation>
</comment>
<feature type="transmembrane region" description="Helical" evidence="6">
    <location>
        <begin position="266"/>
        <end position="288"/>
    </location>
</feature>
<dbReference type="GO" id="GO:0016567">
    <property type="term" value="P:protein ubiquitination"/>
    <property type="evidence" value="ECO:0007669"/>
    <property type="project" value="TreeGrafter"/>
</dbReference>
<accession>A0A8X8VWI5</accession>
<feature type="transmembrane region" description="Helical" evidence="6">
    <location>
        <begin position="119"/>
        <end position="149"/>
    </location>
</feature>
<comment type="caution">
    <text evidence="8">The sequence shown here is derived from an EMBL/GenBank/DDBJ whole genome shotgun (WGS) entry which is preliminary data.</text>
</comment>
<feature type="transmembrane region" description="Helical" evidence="6">
    <location>
        <begin position="46"/>
        <end position="68"/>
    </location>
</feature>
<keyword evidence="7" id="KW-0732">Signal</keyword>
<protein>
    <recommendedName>
        <fullName evidence="10">Sulfite exporter TauE/SafE</fullName>
    </recommendedName>
</protein>
<feature type="transmembrane region" description="Helical" evidence="6">
    <location>
        <begin position="80"/>
        <end position="99"/>
    </location>
</feature>
<feature type="transmembrane region" description="Helical" evidence="6">
    <location>
        <begin position="327"/>
        <end position="349"/>
    </location>
</feature>
<reference evidence="8" key="2">
    <citation type="submission" date="2020-08" db="EMBL/GenBank/DDBJ databases">
        <title>Plant Genome Project.</title>
        <authorList>
            <person name="Zhang R.-G."/>
        </authorList>
    </citation>
    <scope>NUCLEOTIDE SEQUENCE</scope>
    <source>
        <strain evidence="8">Huo1</strain>
        <tissue evidence="8">Leaf</tissue>
    </source>
</reference>
<evidence type="ECO:0000256" key="6">
    <source>
        <dbReference type="SAM" id="Phobius"/>
    </source>
</evidence>
<reference evidence="8" key="1">
    <citation type="submission" date="2018-01" db="EMBL/GenBank/DDBJ databases">
        <authorList>
            <person name="Mao J.F."/>
        </authorList>
    </citation>
    <scope>NUCLEOTIDE SEQUENCE</scope>
    <source>
        <strain evidence="8">Huo1</strain>
        <tissue evidence="8">Leaf</tissue>
    </source>
</reference>
<feature type="signal peptide" evidence="7">
    <location>
        <begin position="1"/>
        <end position="20"/>
    </location>
</feature>
<feature type="transmembrane region" description="Helical" evidence="6">
    <location>
        <begin position="235"/>
        <end position="254"/>
    </location>
</feature>
<comment type="similarity">
    <text evidence="2">Belongs to the 4-toluene sulfonate uptake permease (TSUP) (TC 2.A.102) family.</text>
</comment>
<evidence type="ECO:0000256" key="2">
    <source>
        <dbReference type="ARBA" id="ARBA00009142"/>
    </source>
</evidence>
<dbReference type="EMBL" id="PNBA02000488">
    <property type="protein sequence ID" value="KAG6383615.1"/>
    <property type="molecule type" value="Genomic_DNA"/>
</dbReference>
<evidence type="ECO:0000313" key="9">
    <source>
        <dbReference type="Proteomes" id="UP000298416"/>
    </source>
</evidence>
<keyword evidence="9" id="KW-1185">Reference proteome</keyword>
<dbReference type="PANTHER" id="PTHR14255:SF3">
    <property type="entry name" value="SULFITE EXPORTER TAUE_SAFE FAMILY PROTEIN 5-RELATED"/>
    <property type="match status" value="1"/>
</dbReference>
<dbReference type="AlphaFoldDB" id="A0A8X8VWI5"/>
<evidence type="ECO:0000256" key="1">
    <source>
        <dbReference type="ARBA" id="ARBA00004141"/>
    </source>
</evidence>
<keyword evidence="4 6" id="KW-1133">Transmembrane helix</keyword>
<dbReference type="Pfam" id="PF01925">
    <property type="entry name" value="TauE"/>
    <property type="match status" value="1"/>
</dbReference>
<feature type="transmembrane region" description="Helical" evidence="6">
    <location>
        <begin position="294"/>
        <end position="315"/>
    </location>
</feature>
<keyword evidence="5 6" id="KW-0472">Membrane</keyword>
<evidence type="ECO:0008006" key="10">
    <source>
        <dbReference type="Google" id="ProtNLM"/>
    </source>
</evidence>
<dbReference type="Proteomes" id="UP000298416">
    <property type="component" value="Unassembled WGS sequence"/>
</dbReference>
<keyword evidence="3 6" id="KW-0812">Transmembrane</keyword>
<dbReference type="InterPro" id="IPR002781">
    <property type="entry name" value="TM_pro_TauE-like"/>
</dbReference>
<evidence type="ECO:0000256" key="7">
    <source>
        <dbReference type="SAM" id="SignalP"/>
    </source>
</evidence>
<name>A0A8X8VWI5_SALSN</name>
<evidence type="ECO:0000256" key="4">
    <source>
        <dbReference type="ARBA" id="ARBA00022989"/>
    </source>
</evidence>
<proteinExistence type="inferred from homology"/>
<feature type="transmembrane region" description="Helical" evidence="6">
    <location>
        <begin position="196"/>
        <end position="215"/>
    </location>
</feature>
<organism evidence="8">
    <name type="scientific">Salvia splendens</name>
    <name type="common">Scarlet sage</name>
    <dbReference type="NCBI Taxonomy" id="180675"/>
    <lineage>
        <taxon>Eukaryota</taxon>
        <taxon>Viridiplantae</taxon>
        <taxon>Streptophyta</taxon>
        <taxon>Embryophyta</taxon>
        <taxon>Tracheophyta</taxon>
        <taxon>Spermatophyta</taxon>
        <taxon>Magnoliopsida</taxon>
        <taxon>eudicotyledons</taxon>
        <taxon>Gunneridae</taxon>
        <taxon>Pentapetalae</taxon>
        <taxon>asterids</taxon>
        <taxon>lamiids</taxon>
        <taxon>Lamiales</taxon>
        <taxon>Lamiaceae</taxon>
        <taxon>Nepetoideae</taxon>
        <taxon>Mentheae</taxon>
        <taxon>Salviinae</taxon>
        <taxon>Salvia</taxon>
        <taxon>Salvia subgen. Calosphace</taxon>
        <taxon>core Calosphace</taxon>
    </lineage>
</organism>